<gene>
    <name evidence="3" type="primary">scy1</name>
    <name evidence="3" type="ORF">DFA_09974</name>
</gene>
<dbReference type="Gene3D" id="3.30.200.20">
    <property type="entry name" value="Phosphorylase Kinase, domain 1"/>
    <property type="match status" value="1"/>
</dbReference>
<dbReference type="STRING" id="1054147.F4Q8Y1"/>
<feature type="region of interest" description="Disordered" evidence="1">
    <location>
        <begin position="591"/>
        <end position="785"/>
    </location>
</feature>
<dbReference type="GO" id="GO:0005524">
    <property type="term" value="F:ATP binding"/>
    <property type="evidence" value="ECO:0007669"/>
    <property type="project" value="InterPro"/>
</dbReference>
<feature type="compositionally biased region" description="Low complexity" evidence="1">
    <location>
        <begin position="602"/>
        <end position="630"/>
    </location>
</feature>
<dbReference type="SUPFAM" id="SSF48371">
    <property type="entry name" value="ARM repeat"/>
    <property type="match status" value="1"/>
</dbReference>
<dbReference type="Pfam" id="PF00069">
    <property type="entry name" value="Pkinase"/>
    <property type="match status" value="1"/>
</dbReference>
<name>F4Q8Y1_CACFS</name>
<accession>F4Q8Y1</accession>
<evidence type="ECO:0000256" key="1">
    <source>
        <dbReference type="SAM" id="MobiDB-lite"/>
    </source>
</evidence>
<dbReference type="InterPro" id="IPR051177">
    <property type="entry name" value="CIK-Related_Protein"/>
</dbReference>
<dbReference type="SUPFAM" id="SSF56112">
    <property type="entry name" value="Protein kinase-like (PK-like)"/>
    <property type="match status" value="1"/>
</dbReference>
<dbReference type="OMA" id="NDTSWAG"/>
<evidence type="ECO:0000313" key="4">
    <source>
        <dbReference type="Proteomes" id="UP000007797"/>
    </source>
</evidence>
<feature type="compositionally biased region" description="Acidic residues" evidence="1">
    <location>
        <begin position="663"/>
        <end position="678"/>
    </location>
</feature>
<feature type="compositionally biased region" description="Basic and acidic residues" evidence="1">
    <location>
        <begin position="631"/>
        <end position="640"/>
    </location>
</feature>
<feature type="region of interest" description="Disordered" evidence="1">
    <location>
        <begin position="534"/>
        <end position="573"/>
    </location>
</feature>
<dbReference type="Gene3D" id="1.10.510.10">
    <property type="entry name" value="Transferase(Phosphotransferase) domain 1"/>
    <property type="match status" value="1"/>
</dbReference>
<dbReference type="InterPro" id="IPR000719">
    <property type="entry name" value="Prot_kinase_dom"/>
</dbReference>
<keyword evidence="4" id="KW-1185">Reference proteome</keyword>
<dbReference type="RefSeq" id="XP_004351870.1">
    <property type="nucleotide sequence ID" value="XM_004351818.1"/>
</dbReference>
<dbReference type="EMBL" id="GL883026">
    <property type="protein sequence ID" value="EGG15150.1"/>
    <property type="molecule type" value="Genomic_DNA"/>
</dbReference>
<proteinExistence type="predicted"/>
<evidence type="ECO:0000313" key="3">
    <source>
        <dbReference type="EMBL" id="EGG15150.1"/>
    </source>
</evidence>
<feature type="domain" description="Protein kinase" evidence="2">
    <location>
        <begin position="17"/>
        <end position="262"/>
    </location>
</feature>
<dbReference type="InterPro" id="IPR011989">
    <property type="entry name" value="ARM-like"/>
</dbReference>
<dbReference type="GeneID" id="14867257"/>
<feature type="compositionally biased region" description="Low complexity" evidence="1">
    <location>
        <begin position="641"/>
        <end position="656"/>
    </location>
</feature>
<keyword evidence="3" id="KW-0418">Kinase</keyword>
<reference evidence="4" key="1">
    <citation type="journal article" date="2011" name="Genome Res.">
        <title>Phylogeny-wide analysis of social amoeba genomes highlights ancient origins for complex intercellular communication.</title>
        <authorList>
            <person name="Heidel A.J."/>
            <person name="Lawal H.M."/>
            <person name="Felder M."/>
            <person name="Schilde C."/>
            <person name="Helps N.R."/>
            <person name="Tunggal B."/>
            <person name="Rivero F."/>
            <person name="John U."/>
            <person name="Schleicher M."/>
            <person name="Eichinger L."/>
            <person name="Platzer M."/>
            <person name="Noegel A.A."/>
            <person name="Schaap P."/>
            <person name="Gloeckner G."/>
        </authorList>
    </citation>
    <scope>NUCLEOTIDE SEQUENCE [LARGE SCALE GENOMIC DNA]</scope>
    <source>
        <strain evidence="4">SH3</strain>
    </source>
</reference>
<organism evidence="3 4">
    <name type="scientific">Cavenderia fasciculata</name>
    <name type="common">Slime mold</name>
    <name type="synonym">Dictyostelium fasciculatum</name>
    <dbReference type="NCBI Taxonomy" id="261658"/>
    <lineage>
        <taxon>Eukaryota</taxon>
        <taxon>Amoebozoa</taxon>
        <taxon>Evosea</taxon>
        <taxon>Eumycetozoa</taxon>
        <taxon>Dictyostelia</taxon>
        <taxon>Acytosteliales</taxon>
        <taxon>Cavenderiaceae</taxon>
        <taxon>Cavenderia</taxon>
    </lineage>
</organism>
<dbReference type="InterPro" id="IPR011009">
    <property type="entry name" value="Kinase-like_dom_sf"/>
</dbReference>
<dbReference type="AlphaFoldDB" id="F4Q8Y1"/>
<dbReference type="Gene3D" id="1.25.10.10">
    <property type="entry name" value="Leucine-rich Repeat Variant"/>
    <property type="match status" value="1"/>
</dbReference>
<dbReference type="GO" id="GO:0004672">
    <property type="term" value="F:protein kinase activity"/>
    <property type="evidence" value="ECO:0007669"/>
    <property type="project" value="InterPro"/>
</dbReference>
<dbReference type="InterPro" id="IPR016024">
    <property type="entry name" value="ARM-type_fold"/>
</dbReference>
<feature type="compositionally biased region" description="Low complexity" evidence="1">
    <location>
        <begin position="732"/>
        <end position="777"/>
    </location>
</feature>
<dbReference type="KEGG" id="dfa:DFA_09974"/>
<protein>
    <submittedName>
        <fullName evidence="3">SCY1 family protein kinase</fullName>
    </submittedName>
</protein>
<sequence>MNFLNLLIGQGTAQFPFNIGQAVTSYTGKSIWTLHQGTKKDDGSVVSIFSFDVKKNPSKLEVARNGFKRAKTIRHPNFITYIDGLETDSNIYIVTETITPLDEAIQDIKKFDDAISWGIYQITNGLSFLSGKNLTHGNLCMTTIFVNKSGDWKLGGLDLVCDVRDANPLLKTHVDLVPAKYRAPEVSKAQWSQINTAPSFAIDAWMLGCLMYECYSGVMSKSEDVRELASIPKSLQPSYQKCFSSKPEQRLNPQKFLESSYFSNIFVETCTFLENITLKDQFEKETFFKKLDQHLDKLPTNICKFKILPHLITAFEIGPINTKILGTLLKISSNLSTEEYTTKVVPSVVKWFAMDDRGLRVNLLENLEHYIQHLSSTVINDQIFPNVVNGFNDKPALKELTIKSMLLFAPKLSEKTMLQLLKYFAALQKDMEPGIRTNTTVCLGRISEHISPDTRKRVLVPAFSTSLRDPFVPSQNAGLSAFMFTQQYYTPDEIATKVIPEISRMLISPEKQIRTTAFQAMSLFIGKLETFSSQLPDTQQQQQGGSQQGGQQGSGSGSNQGGHQTMGPDGQETMLGWAYGLTKKYIATATNESPLASPPPLNSSNNSYSSSNSSSSNTPSSNFTSPQQSKQSEKEKEKQKTTSYSTSSSSSTTTKKNNINADGWDENDDDLFDDDEPVVETKKSIPSKVINNNNNNNNNNDNSSGNKTGGGGMKLSSKPKNTFSYQDDDSDNNNNKSSGDWNDWDDSNNNTVSSRNSSSSSTKKKTTTIVKSKPTSTDGWDDWND</sequence>
<dbReference type="PANTHER" id="PTHR12984">
    <property type="entry name" value="SCY1-RELATED S/T PROTEIN KINASE-LIKE"/>
    <property type="match status" value="1"/>
</dbReference>
<dbReference type="OrthoDB" id="447103at2759"/>
<dbReference type="SMART" id="SM00220">
    <property type="entry name" value="S_TKc"/>
    <property type="match status" value="1"/>
</dbReference>
<feature type="compositionally biased region" description="Gly residues" evidence="1">
    <location>
        <begin position="546"/>
        <end position="560"/>
    </location>
</feature>
<dbReference type="PROSITE" id="PS50011">
    <property type="entry name" value="PROTEIN_KINASE_DOM"/>
    <property type="match status" value="1"/>
</dbReference>
<evidence type="ECO:0000259" key="2">
    <source>
        <dbReference type="PROSITE" id="PS50011"/>
    </source>
</evidence>
<keyword evidence="3" id="KW-0808">Transferase</keyword>
<dbReference type="PANTHER" id="PTHR12984:SF3">
    <property type="entry name" value="N-TERMINAL KINASE-LIKE PROTEIN"/>
    <property type="match status" value="1"/>
</dbReference>
<feature type="compositionally biased region" description="Low complexity" evidence="1">
    <location>
        <begin position="691"/>
        <end position="706"/>
    </location>
</feature>
<dbReference type="Proteomes" id="UP000007797">
    <property type="component" value="Unassembled WGS sequence"/>
</dbReference>